<evidence type="ECO:0000256" key="4">
    <source>
        <dbReference type="SAM" id="MobiDB-lite"/>
    </source>
</evidence>
<evidence type="ECO:0000256" key="1">
    <source>
        <dbReference type="ARBA" id="ARBA00004328"/>
    </source>
</evidence>
<sequence length="871" mass="96567">MRRNSVQQKTLQVTATQKRGNLKNVVARSRSRSRQPQKRSTSRGQSRSKSRSRSRSRGRNSRGRYTLGHAGVGLRGGGRGRFTRGGFRGRGRGRGIFRGGVRRQLFREEQQIKSLKKEVQGLKTAKTMSGALTIGMINGNTSEIDILQRQFHIPINPLLLKDQGTGQALTPLSDTAKDYAYWKPVKFHIRLMPFVNASNITGGYAIASLDQDGQSIKDLNIDGLMTRPYHETQIGARTEWKIPEKEMEGQREGWWETDTNNLASNTYGPAVDVHLYTTTYDLLSVSTETTRGLTPYGGPLWNVQIVYTFNFANWEPKPALGQLAVEKVPVIDTSVQENSEGELTATIIEGPTARIHKLTSAADYGLVKRRRKRQQSGMYAAGGPELGETIWQVVENVAELAANAIPGPWSWLIKGGLWFGRRLFGGGSENEDEVVFKLYPSIEAAQRDTPIMGSDIETPIDLQTSDVTITQVNNPNLQNPGQLDESVNVNRYPFPNTALMQDPLNKPGGGRYEGVDGRFAWVVGMFGAPVYSNPTGHNREWVQVDTYQIMGTLTDTNTMKTAGGTGNPPGPVVEVIDVCTIKNGVNIGATACLSHFQAGIWPVPNTTHSVLGDGMAILMTLKSKGREVNEWGGFYRIKPEKGIVCWRMTASEEPVKSPHQPEWFPPQSEILKGGVWVAAVATGFPVVPRSLKDQAGNYVDNMGLLVAFTKQMTFGGVGGFCNGNSENGVMSPGRAFWWVYTGNWNTKTRVTFQEPQQHSRGWCYEPQTLSISAGHNFETHETDDEEEDVVDSNVEHLGGLIRQHRADYELCPQCGLEGACNCEVFEDEDDGFENESYEVILDDVRSGRSEALTTEETEHLRKLLSKMKIDR</sequence>
<dbReference type="EMBL" id="MG599916">
    <property type="protein sequence ID" value="AVM87514.1"/>
    <property type="molecule type" value="Genomic_RNA"/>
</dbReference>
<name>A0A2P1GNH4_9VIRU</name>
<protein>
    <submittedName>
        <fullName evidence="7">Capsid protein</fullName>
    </submittedName>
</protein>
<reference evidence="7" key="1">
    <citation type="journal article" date="2018" name="Nature">
        <title>The evolutionary history of vertebrate RNA viruses.</title>
        <authorList>
            <person name="Shi M."/>
            <person name="Lin X.D."/>
            <person name="Chen X."/>
            <person name="Tian J.H."/>
            <person name="Chen L.J."/>
            <person name="Li K."/>
            <person name="Wang W."/>
            <person name="Eden J.S."/>
            <person name="Shen J.J."/>
            <person name="Liu L."/>
            <person name="Holmes E.C."/>
            <person name="Zhang Y.Z."/>
        </authorList>
    </citation>
    <scope>NUCLEOTIDE SEQUENCE</scope>
    <source>
        <strain evidence="7">DFRYG3998</strain>
    </source>
</reference>
<organism evidence="7">
    <name type="scientific">Zhejiang chinese fire belly newt astrovirus 2</name>
    <dbReference type="NCBI Taxonomy" id="2116142"/>
    <lineage>
        <taxon>Viruses</taxon>
        <taxon>Riboviria</taxon>
        <taxon>Orthornavirae</taxon>
        <taxon>Pisuviricota</taxon>
        <taxon>Stelpaviricetes</taxon>
        <taxon>Stellavirales</taxon>
        <taxon>Astroviridae</taxon>
    </lineage>
</organism>
<evidence type="ECO:0000259" key="5">
    <source>
        <dbReference type="Pfam" id="PF03115"/>
    </source>
</evidence>
<feature type="compositionally biased region" description="Gly residues" evidence="4">
    <location>
        <begin position="70"/>
        <end position="80"/>
    </location>
</feature>
<dbReference type="GO" id="GO:0019028">
    <property type="term" value="C:viral capsid"/>
    <property type="evidence" value="ECO:0007669"/>
    <property type="project" value="UniProtKB-KW"/>
</dbReference>
<dbReference type="InterPro" id="IPR004337">
    <property type="entry name" value="Astro_capsid_N"/>
</dbReference>
<comment type="subcellular location">
    <subcellularLocation>
        <location evidence="1">Virion</location>
    </subcellularLocation>
</comment>
<feature type="compositionally biased region" description="Basic residues" evidence="4">
    <location>
        <begin position="29"/>
        <end position="62"/>
    </location>
</feature>
<dbReference type="InterPro" id="IPR048802">
    <property type="entry name" value="SP2_M"/>
</dbReference>
<keyword evidence="3" id="KW-0946">Virion</keyword>
<dbReference type="Gene3D" id="2.60.120.20">
    <property type="match status" value="1"/>
</dbReference>
<evidence type="ECO:0000313" key="7">
    <source>
        <dbReference type="EMBL" id="AVM87514.1"/>
    </source>
</evidence>
<dbReference type="InterPro" id="IPR029053">
    <property type="entry name" value="Viral_coat"/>
</dbReference>
<evidence type="ECO:0000256" key="3">
    <source>
        <dbReference type="ARBA" id="ARBA00022844"/>
    </source>
</evidence>
<evidence type="ECO:0000259" key="6">
    <source>
        <dbReference type="Pfam" id="PF20751"/>
    </source>
</evidence>
<proteinExistence type="predicted"/>
<feature type="region of interest" description="Disordered" evidence="4">
    <location>
        <begin position="1"/>
        <end position="94"/>
    </location>
</feature>
<dbReference type="Pfam" id="PF20751">
    <property type="entry name" value="SP2_M"/>
    <property type="match status" value="1"/>
</dbReference>
<feature type="domain" description="Astrovirus capsid protein inner core" evidence="5">
    <location>
        <begin position="44"/>
        <end position="313"/>
    </location>
</feature>
<keyword evidence="2" id="KW-0167">Capsid protein</keyword>
<dbReference type="Pfam" id="PF03115">
    <property type="entry name" value="Astro_capsid_N"/>
    <property type="match status" value="1"/>
</dbReference>
<accession>A0A2P1GNH4</accession>
<feature type="compositionally biased region" description="Polar residues" evidence="4">
    <location>
        <begin position="1"/>
        <end position="19"/>
    </location>
</feature>
<feature type="domain" description="Structural protein 2 second" evidence="6">
    <location>
        <begin position="376"/>
        <end position="474"/>
    </location>
</feature>
<evidence type="ECO:0000256" key="2">
    <source>
        <dbReference type="ARBA" id="ARBA00022561"/>
    </source>
</evidence>